<keyword evidence="1" id="KW-0472">Membrane</keyword>
<dbReference type="EMBL" id="BARS01036333">
    <property type="protein sequence ID" value="GAG14719.1"/>
    <property type="molecule type" value="Genomic_DNA"/>
</dbReference>
<protein>
    <submittedName>
        <fullName evidence="2">Uncharacterized protein</fullName>
    </submittedName>
</protein>
<comment type="caution">
    <text evidence="2">The sequence shown here is derived from an EMBL/GenBank/DDBJ whole genome shotgun (WGS) entry which is preliminary data.</text>
</comment>
<name>X0V980_9ZZZZ</name>
<sequence>MPKESKSSRGGAAAGSAGVFFWFAGWLFTISYANLVWWKIILGIVVWPYYLGQTVL</sequence>
<organism evidence="2">
    <name type="scientific">marine sediment metagenome</name>
    <dbReference type="NCBI Taxonomy" id="412755"/>
    <lineage>
        <taxon>unclassified sequences</taxon>
        <taxon>metagenomes</taxon>
        <taxon>ecological metagenomes</taxon>
    </lineage>
</organism>
<evidence type="ECO:0000256" key="1">
    <source>
        <dbReference type="SAM" id="Phobius"/>
    </source>
</evidence>
<reference evidence="2" key="1">
    <citation type="journal article" date="2014" name="Front. Microbiol.">
        <title>High frequency of phylogenetically diverse reductive dehalogenase-homologous genes in deep subseafloor sedimentary metagenomes.</title>
        <authorList>
            <person name="Kawai M."/>
            <person name="Futagami T."/>
            <person name="Toyoda A."/>
            <person name="Takaki Y."/>
            <person name="Nishi S."/>
            <person name="Hori S."/>
            <person name="Arai W."/>
            <person name="Tsubouchi T."/>
            <person name="Morono Y."/>
            <person name="Uchiyama I."/>
            <person name="Ito T."/>
            <person name="Fujiyama A."/>
            <person name="Inagaki F."/>
            <person name="Takami H."/>
        </authorList>
    </citation>
    <scope>NUCLEOTIDE SEQUENCE</scope>
    <source>
        <strain evidence="2">Expedition CK06-06</strain>
    </source>
</reference>
<feature type="transmembrane region" description="Helical" evidence="1">
    <location>
        <begin position="12"/>
        <end position="29"/>
    </location>
</feature>
<keyword evidence="1" id="KW-1133">Transmembrane helix</keyword>
<evidence type="ECO:0000313" key="2">
    <source>
        <dbReference type="EMBL" id="GAG14719.1"/>
    </source>
</evidence>
<gene>
    <name evidence="2" type="ORF">S01H1_55865</name>
</gene>
<feature type="transmembrane region" description="Helical" evidence="1">
    <location>
        <begin position="35"/>
        <end position="52"/>
    </location>
</feature>
<accession>X0V980</accession>
<proteinExistence type="predicted"/>
<dbReference type="AlphaFoldDB" id="X0V980"/>
<keyword evidence="1" id="KW-0812">Transmembrane</keyword>